<keyword evidence="14" id="KW-1185">Reference proteome</keyword>
<dbReference type="GO" id="GO:0003700">
    <property type="term" value="F:DNA-binding transcription factor activity"/>
    <property type="evidence" value="ECO:0007669"/>
    <property type="project" value="InterPro"/>
</dbReference>
<evidence type="ECO:0000256" key="5">
    <source>
        <dbReference type="ARBA" id="ARBA00023012"/>
    </source>
</evidence>
<feature type="domain" description="Response regulatory" evidence="12">
    <location>
        <begin position="2"/>
        <end position="118"/>
    </location>
</feature>
<evidence type="ECO:0000256" key="9">
    <source>
        <dbReference type="ARBA" id="ARBA00024867"/>
    </source>
</evidence>
<evidence type="ECO:0000256" key="10">
    <source>
        <dbReference type="PROSITE-ProRule" id="PRU00169"/>
    </source>
</evidence>
<feature type="modified residue" description="4-aspartylphosphate" evidence="10">
    <location>
        <position position="53"/>
    </location>
</feature>
<dbReference type="Pfam" id="PF12833">
    <property type="entry name" value="HTH_18"/>
    <property type="match status" value="1"/>
</dbReference>
<accession>A0A949JXY8</accession>
<gene>
    <name evidence="13" type="ORF">KTH89_11960</name>
</gene>
<dbReference type="InterPro" id="IPR018060">
    <property type="entry name" value="HTH_AraC"/>
</dbReference>
<dbReference type="Pfam" id="PF00072">
    <property type="entry name" value="Response_reg"/>
    <property type="match status" value="1"/>
</dbReference>
<evidence type="ECO:0000256" key="8">
    <source>
        <dbReference type="ARBA" id="ARBA00023163"/>
    </source>
</evidence>
<dbReference type="CDD" id="cd17536">
    <property type="entry name" value="REC_YesN-like"/>
    <property type="match status" value="1"/>
</dbReference>
<dbReference type="Gene3D" id="1.10.10.60">
    <property type="entry name" value="Homeodomain-like"/>
    <property type="match status" value="2"/>
</dbReference>
<dbReference type="GO" id="GO:0043565">
    <property type="term" value="F:sequence-specific DNA binding"/>
    <property type="evidence" value="ECO:0007669"/>
    <property type="project" value="InterPro"/>
</dbReference>
<dbReference type="SMART" id="SM00448">
    <property type="entry name" value="REC"/>
    <property type="match status" value="1"/>
</dbReference>
<proteinExistence type="predicted"/>
<evidence type="ECO:0000256" key="2">
    <source>
        <dbReference type="ARBA" id="ARBA00018672"/>
    </source>
</evidence>
<dbReference type="Gene3D" id="3.40.50.2300">
    <property type="match status" value="1"/>
</dbReference>
<dbReference type="InterPro" id="IPR009057">
    <property type="entry name" value="Homeodomain-like_sf"/>
</dbReference>
<dbReference type="PROSITE" id="PS50110">
    <property type="entry name" value="RESPONSE_REGULATORY"/>
    <property type="match status" value="1"/>
</dbReference>
<dbReference type="SUPFAM" id="SSF52172">
    <property type="entry name" value="CheY-like"/>
    <property type="match status" value="1"/>
</dbReference>
<comment type="subcellular location">
    <subcellularLocation>
        <location evidence="1">Cytoplasm</location>
    </subcellularLocation>
</comment>
<comment type="function">
    <text evidence="9">May play the central regulatory role in sporulation. It may be an element of the effector pathway responsible for the activation of sporulation genes in response to nutritional stress. Spo0A may act in concert with spo0H (a sigma factor) to control the expression of some genes that are critical to the sporulation process.</text>
</comment>
<dbReference type="PROSITE" id="PS01124">
    <property type="entry name" value="HTH_ARAC_FAMILY_2"/>
    <property type="match status" value="1"/>
</dbReference>
<dbReference type="InterPro" id="IPR011006">
    <property type="entry name" value="CheY-like_superfamily"/>
</dbReference>
<evidence type="ECO:0000256" key="7">
    <source>
        <dbReference type="ARBA" id="ARBA00023125"/>
    </source>
</evidence>
<keyword evidence="8" id="KW-0804">Transcription</keyword>
<keyword evidence="5" id="KW-0902">Two-component regulatory system</keyword>
<dbReference type="SUPFAM" id="SSF46689">
    <property type="entry name" value="Homeodomain-like"/>
    <property type="match status" value="2"/>
</dbReference>
<dbReference type="RefSeq" id="WP_158345021.1">
    <property type="nucleotide sequence ID" value="NZ_JAHQCW010000018.1"/>
</dbReference>
<keyword evidence="6" id="KW-0805">Transcription regulation</keyword>
<dbReference type="AlphaFoldDB" id="A0A949JXY8"/>
<organism evidence="13 14">
    <name type="scientific">Diplocloster agilis</name>
    <dbReference type="NCBI Taxonomy" id="2850323"/>
    <lineage>
        <taxon>Bacteria</taxon>
        <taxon>Bacillati</taxon>
        <taxon>Bacillota</taxon>
        <taxon>Clostridia</taxon>
        <taxon>Lachnospirales</taxon>
        <taxon>Lachnospiraceae</taxon>
        <taxon>Diplocloster</taxon>
    </lineage>
</organism>
<evidence type="ECO:0000259" key="11">
    <source>
        <dbReference type="PROSITE" id="PS01124"/>
    </source>
</evidence>
<keyword evidence="4 10" id="KW-0597">Phosphoprotein</keyword>
<reference evidence="13" key="1">
    <citation type="submission" date="2021-06" db="EMBL/GenBank/DDBJ databases">
        <title>Description of novel taxa of the family Lachnospiraceae.</title>
        <authorList>
            <person name="Chaplin A.V."/>
            <person name="Sokolova S.R."/>
            <person name="Pikina A.P."/>
            <person name="Korzhanova M."/>
            <person name="Belova V."/>
            <person name="Korostin D."/>
            <person name="Efimov B.A."/>
        </authorList>
    </citation>
    <scope>NUCLEOTIDE SEQUENCE</scope>
    <source>
        <strain evidence="13">ASD5720</strain>
    </source>
</reference>
<sequence length="269" mass="30416">MKLLIVDDEMIIRQGLMALPWEKAGITKTKVADNGVDALKLISDYHPDIIITDIRMPGLDGLQLAREIASGERSCKLILLSGYGTFEYAKQAINTGVFDYLLKPSNPDEILETVRRAVKELGQDSARIRRENMEQARDEVFSAGGDGGIKWILDYIEKNYMNEITLTSLAEYTHFSTTYLSRLIKKETNYNFTKILGLMRMLKAAELLANTDLKIYAICGKIGINDQRYFSQMFRRTFGKTPMEYRSCCAGRSEGSLMEFIRSNSGGEV</sequence>
<dbReference type="InterPro" id="IPR001789">
    <property type="entry name" value="Sig_transdc_resp-reg_receiver"/>
</dbReference>
<evidence type="ECO:0000313" key="14">
    <source>
        <dbReference type="Proteomes" id="UP000712157"/>
    </source>
</evidence>
<dbReference type="EMBL" id="JAHQCW010000018">
    <property type="protein sequence ID" value="MBU9737255.1"/>
    <property type="molecule type" value="Genomic_DNA"/>
</dbReference>
<evidence type="ECO:0000256" key="4">
    <source>
        <dbReference type="ARBA" id="ARBA00022553"/>
    </source>
</evidence>
<keyword evidence="3" id="KW-0963">Cytoplasm</keyword>
<protein>
    <recommendedName>
        <fullName evidence="2">Stage 0 sporulation protein A homolog</fullName>
    </recommendedName>
</protein>
<dbReference type="GO" id="GO:0000160">
    <property type="term" value="P:phosphorelay signal transduction system"/>
    <property type="evidence" value="ECO:0007669"/>
    <property type="project" value="UniProtKB-KW"/>
</dbReference>
<evidence type="ECO:0000259" key="12">
    <source>
        <dbReference type="PROSITE" id="PS50110"/>
    </source>
</evidence>
<evidence type="ECO:0000256" key="1">
    <source>
        <dbReference type="ARBA" id="ARBA00004496"/>
    </source>
</evidence>
<feature type="domain" description="HTH araC/xylS-type" evidence="11">
    <location>
        <begin position="150"/>
        <end position="248"/>
    </location>
</feature>
<evidence type="ECO:0000256" key="6">
    <source>
        <dbReference type="ARBA" id="ARBA00023015"/>
    </source>
</evidence>
<name>A0A949JXY8_9FIRM</name>
<dbReference type="PANTHER" id="PTHR42713">
    <property type="entry name" value="HISTIDINE KINASE-RELATED"/>
    <property type="match status" value="1"/>
</dbReference>
<evidence type="ECO:0000313" key="13">
    <source>
        <dbReference type="EMBL" id="MBU9737255.1"/>
    </source>
</evidence>
<dbReference type="GO" id="GO:0005737">
    <property type="term" value="C:cytoplasm"/>
    <property type="evidence" value="ECO:0007669"/>
    <property type="project" value="UniProtKB-SubCell"/>
</dbReference>
<dbReference type="Proteomes" id="UP000712157">
    <property type="component" value="Unassembled WGS sequence"/>
</dbReference>
<dbReference type="InterPro" id="IPR051552">
    <property type="entry name" value="HptR"/>
</dbReference>
<comment type="caution">
    <text evidence="13">The sequence shown here is derived from an EMBL/GenBank/DDBJ whole genome shotgun (WGS) entry which is preliminary data.</text>
</comment>
<dbReference type="PANTHER" id="PTHR42713:SF3">
    <property type="entry name" value="TRANSCRIPTIONAL REGULATORY PROTEIN HPTR"/>
    <property type="match status" value="1"/>
</dbReference>
<evidence type="ECO:0000256" key="3">
    <source>
        <dbReference type="ARBA" id="ARBA00022490"/>
    </source>
</evidence>
<keyword evidence="7" id="KW-0238">DNA-binding</keyword>
<dbReference type="SMART" id="SM00342">
    <property type="entry name" value="HTH_ARAC"/>
    <property type="match status" value="1"/>
</dbReference>